<dbReference type="GO" id="GO:0046930">
    <property type="term" value="C:pore complex"/>
    <property type="evidence" value="ECO:0007669"/>
    <property type="project" value="UniProtKB-KW"/>
</dbReference>
<dbReference type="EMBL" id="SLYB01000016">
    <property type="protein sequence ID" value="TCP94669.1"/>
    <property type="molecule type" value="Genomic_DNA"/>
</dbReference>
<dbReference type="GO" id="GO:0006811">
    <property type="term" value="P:monoatomic ion transport"/>
    <property type="evidence" value="ECO:0007669"/>
    <property type="project" value="UniProtKB-KW"/>
</dbReference>
<evidence type="ECO:0000256" key="4">
    <source>
        <dbReference type="ARBA" id="ARBA00022692"/>
    </source>
</evidence>
<evidence type="ECO:0000256" key="9">
    <source>
        <dbReference type="ARBA" id="ARBA00023237"/>
    </source>
</evidence>
<keyword evidence="5 10" id="KW-0732">Signal</keyword>
<organism evidence="12 13">
    <name type="scientific">Cricetibacter osteomyelitidis</name>
    <dbReference type="NCBI Taxonomy" id="1521931"/>
    <lineage>
        <taxon>Bacteria</taxon>
        <taxon>Pseudomonadati</taxon>
        <taxon>Pseudomonadota</taxon>
        <taxon>Gammaproteobacteria</taxon>
        <taxon>Pasteurellales</taxon>
        <taxon>Pasteurellaceae</taxon>
        <taxon>Cricetibacter</taxon>
    </lineage>
</organism>
<keyword evidence="2" id="KW-0813">Transport</keyword>
<keyword evidence="13" id="KW-1185">Reference proteome</keyword>
<comment type="caution">
    <text evidence="12">The sequence shown here is derived from an EMBL/GenBank/DDBJ whole genome shotgun (WGS) entry which is preliminary data.</text>
</comment>
<dbReference type="Pfam" id="PF13609">
    <property type="entry name" value="Porin_4"/>
    <property type="match status" value="1"/>
</dbReference>
<keyword evidence="3" id="KW-1134">Transmembrane beta strand</keyword>
<evidence type="ECO:0000256" key="6">
    <source>
        <dbReference type="ARBA" id="ARBA00023065"/>
    </source>
</evidence>
<evidence type="ECO:0000259" key="11">
    <source>
        <dbReference type="Pfam" id="PF13609"/>
    </source>
</evidence>
<evidence type="ECO:0000256" key="3">
    <source>
        <dbReference type="ARBA" id="ARBA00022452"/>
    </source>
</evidence>
<evidence type="ECO:0000256" key="7">
    <source>
        <dbReference type="ARBA" id="ARBA00023114"/>
    </source>
</evidence>
<comment type="subcellular location">
    <subcellularLocation>
        <location evidence="1">Cell outer membrane</location>
        <topology evidence="1">Multi-pass membrane protein</topology>
    </subcellularLocation>
</comment>
<evidence type="ECO:0000313" key="12">
    <source>
        <dbReference type="EMBL" id="TCP94669.1"/>
    </source>
</evidence>
<keyword evidence="4" id="KW-0812">Transmembrane</keyword>
<feature type="domain" description="Porin" evidence="11">
    <location>
        <begin position="12"/>
        <end position="323"/>
    </location>
</feature>
<evidence type="ECO:0000256" key="8">
    <source>
        <dbReference type="ARBA" id="ARBA00023136"/>
    </source>
</evidence>
<dbReference type="InterPro" id="IPR050298">
    <property type="entry name" value="Gram-neg_bact_OMP"/>
</dbReference>
<reference evidence="12 13" key="1">
    <citation type="submission" date="2019-03" db="EMBL/GenBank/DDBJ databases">
        <title>Genomic Encyclopedia of Type Strains, Phase IV (KMG-IV): sequencing the most valuable type-strain genomes for metagenomic binning, comparative biology and taxonomic classification.</title>
        <authorList>
            <person name="Goeker M."/>
        </authorList>
    </citation>
    <scope>NUCLEOTIDE SEQUENCE [LARGE SCALE GENOMIC DNA]</scope>
    <source>
        <strain evidence="12 13">DSM 28404</strain>
    </source>
</reference>
<dbReference type="Proteomes" id="UP000295763">
    <property type="component" value="Unassembled WGS sequence"/>
</dbReference>
<evidence type="ECO:0000256" key="1">
    <source>
        <dbReference type="ARBA" id="ARBA00004571"/>
    </source>
</evidence>
<dbReference type="GO" id="GO:0009279">
    <property type="term" value="C:cell outer membrane"/>
    <property type="evidence" value="ECO:0007669"/>
    <property type="project" value="UniProtKB-SubCell"/>
</dbReference>
<keyword evidence="9" id="KW-0998">Cell outer membrane</keyword>
<dbReference type="SUPFAM" id="SSF56935">
    <property type="entry name" value="Porins"/>
    <property type="match status" value="1"/>
</dbReference>
<proteinExistence type="predicted"/>
<gene>
    <name evidence="12" type="ORF">EDC44_11631</name>
</gene>
<feature type="chain" id="PRO_5020478309" evidence="10">
    <location>
        <begin position="21"/>
        <end position="343"/>
    </location>
</feature>
<dbReference type="CDD" id="cd00342">
    <property type="entry name" value="gram_neg_porins"/>
    <property type="match status" value="1"/>
</dbReference>
<protein>
    <submittedName>
        <fullName evidence="12">Putative porin</fullName>
    </submittedName>
</protein>
<name>A0A4R2SW12_9PAST</name>
<accession>A0A4R2SW12</accession>
<dbReference type="OrthoDB" id="5689851at2"/>
<dbReference type="Gene3D" id="2.40.160.10">
    <property type="entry name" value="Porin"/>
    <property type="match status" value="1"/>
</dbReference>
<evidence type="ECO:0000256" key="10">
    <source>
        <dbReference type="SAM" id="SignalP"/>
    </source>
</evidence>
<keyword evidence="6" id="KW-0406">Ion transport</keyword>
<dbReference type="InterPro" id="IPR033900">
    <property type="entry name" value="Gram_neg_porin_domain"/>
</dbReference>
<dbReference type="GO" id="GO:0015288">
    <property type="term" value="F:porin activity"/>
    <property type="evidence" value="ECO:0007669"/>
    <property type="project" value="UniProtKB-KW"/>
</dbReference>
<dbReference type="PANTHER" id="PTHR34501">
    <property type="entry name" value="PROTEIN YDDL-RELATED"/>
    <property type="match status" value="1"/>
</dbReference>
<evidence type="ECO:0000256" key="2">
    <source>
        <dbReference type="ARBA" id="ARBA00022448"/>
    </source>
</evidence>
<evidence type="ECO:0000313" key="13">
    <source>
        <dbReference type="Proteomes" id="UP000295763"/>
    </source>
</evidence>
<evidence type="ECO:0000256" key="5">
    <source>
        <dbReference type="ARBA" id="ARBA00022729"/>
    </source>
</evidence>
<sequence length="343" mass="38685">MKKTLIPLFFVACAATSSYATTIYNKDGTKINLDGRVSLEILNSTDKRTDLIDRGSRLRFHAYHDIGYDLKALANIELRFSDKEIGNNLHVKRLYAGFMHKHGKMTFGKQDLLGDKIGYSNFTYELGKIAKLTTAGDKSIHFLYELGDFRFGVDYLFGQSMKHTDNDPSKDKLANKGAGFTTALFYHKKVAGFTFDLAGGYGEKKAGNLDSQEYTQELAGTSFRMIYDAFAIGFDWASAKSPKSHADHKFRVGEEKFEKLNQFEVGVRYDLTDKNKAYAEYLWGTGKTESKPNGKFSGWFLGAEHKINKHVVVYLEGGSFRTKQAGNTLEKEKRIALGSRVYF</sequence>
<dbReference type="AlphaFoldDB" id="A0A4R2SW12"/>
<feature type="signal peptide" evidence="10">
    <location>
        <begin position="1"/>
        <end position="20"/>
    </location>
</feature>
<dbReference type="PANTHER" id="PTHR34501:SF2">
    <property type="entry name" value="OUTER MEMBRANE PORIN F-RELATED"/>
    <property type="match status" value="1"/>
</dbReference>
<keyword evidence="8" id="KW-0472">Membrane</keyword>
<dbReference type="InterPro" id="IPR023614">
    <property type="entry name" value="Porin_dom_sf"/>
</dbReference>
<keyword evidence="7" id="KW-0626">Porin</keyword>